<dbReference type="EC" id="5.2.1.8" evidence="5"/>
<dbReference type="Proteomes" id="UP001597073">
    <property type="component" value="Unassembled WGS sequence"/>
</dbReference>
<dbReference type="SUPFAM" id="SSF54534">
    <property type="entry name" value="FKBP-like"/>
    <property type="match status" value="2"/>
</dbReference>
<comment type="similarity">
    <text evidence="5">Belongs to the FKBP-type PPIase family.</text>
</comment>
<accession>A0ABW2ZHG7</accession>
<dbReference type="PROSITE" id="PS50059">
    <property type="entry name" value="FKBP_PPIASE"/>
    <property type="match status" value="2"/>
</dbReference>
<dbReference type="InterPro" id="IPR001179">
    <property type="entry name" value="PPIase_FKBP_dom"/>
</dbReference>
<dbReference type="InterPro" id="IPR051989">
    <property type="entry name" value="FKBP-like_isomerase"/>
</dbReference>
<dbReference type="RefSeq" id="WP_377142807.1">
    <property type="nucleotide sequence ID" value="NZ_JBHTIA010000008.1"/>
</dbReference>
<evidence type="ECO:0000256" key="4">
    <source>
        <dbReference type="PROSITE-ProRule" id="PRU00277"/>
    </source>
</evidence>
<dbReference type="GO" id="GO:0003755">
    <property type="term" value="F:peptidyl-prolyl cis-trans isomerase activity"/>
    <property type="evidence" value="ECO:0007669"/>
    <property type="project" value="UniProtKB-EC"/>
</dbReference>
<dbReference type="InterPro" id="IPR046357">
    <property type="entry name" value="PPIase_dom_sf"/>
</dbReference>
<feature type="domain" description="PPIase FKBP-type" evidence="6">
    <location>
        <begin position="229"/>
        <end position="314"/>
    </location>
</feature>
<organism evidence="7 8">
    <name type="scientific">Mucilaginibacter lutimaris</name>
    <dbReference type="NCBI Taxonomy" id="931629"/>
    <lineage>
        <taxon>Bacteria</taxon>
        <taxon>Pseudomonadati</taxon>
        <taxon>Bacteroidota</taxon>
        <taxon>Sphingobacteriia</taxon>
        <taxon>Sphingobacteriales</taxon>
        <taxon>Sphingobacteriaceae</taxon>
        <taxon>Mucilaginibacter</taxon>
    </lineage>
</organism>
<evidence type="ECO:0000256" key="1">
    <source>
        <dbReference type="ARBA" id="ARBA00000971"/>
    </source>
</evidence>
<evidence type="ECO:0000256" key="5">
    <source>
        <dbReference type="RuleBase" id="RU003915"/>
    </source>
</evidence>
<name>A0ABW2ZHG7_9SPHI</name>
<reference evidence="8" key="1">
    <citation type="journal article" date="2019" name="Int. J. Syst. Evol. Microbiol.">
        <title>The Global Catalogue of Microorganisms (GCM) 10K type strain sequencing project: providing services to taxonomists for standard genome sequencing and annotation.</title>
        <authorList>
            <consortium name="The Broad Institute Genomics Platform"/>
            <consortium name="The Broad Institute Genome Sequencing Center for Infectious Disease"/>
            <person name="Wu L."/>
            <person name="Ma J."/>
        </authorList>
    </citation>
    <scope>NUCLEOTIDE SEQUENCE [LARGE SCALE GENOMIC DNA]</scope>
    <source>
        <strain evidence="8">CCUG 60742</strain>
    </source>
</reference>
<dbReference type="PROSITE" id="PS51257">
    <property type="entry name" value="PROKAR_LIPOPROTEIN"/>
    <property type="match status" value="1"/>
</dbReference>
<dbReference type="Pfam" id="PF00254">
    <property type="entry name" value="FKBP_C"/>
    <property type="match status" value="1"/>
</dbReference>
<sequence length="314" mass="34127">MKQKIFTFLLITVVALSACKKLDNQPDIREFDKQQIDAYIKANGLNDFKADTTKDGTGTTGMYYKILMPGSGDTLKYSDKISLVYTLKTFDGKYVSSDTINNHMSEFLGHLTAANLPKGLQLAIHNLLQYKGASMRLLIPSRLAYGVNGFGSGSITNVNSRIAGNQSLDYYVHVIGNQNAYDDLVIKNYMTANNLTGFQKDSSDVNAKAHYWYKVTTPGTGTPGQINEFSTITTNYAGALLNGFVFDNSAATTATTLTPYNLIDGVEQALTKHAVTGTTISIIVPSALGYGPTAQTSIPANSVLRFEFTVTKVE</sequence>
<comment type="catalytic activity">
    <reaction evidence="1 4 5">
        <text>[protein]-peptidylproline (omega=180) = [protein]-peptidylproline (omega=0)</text>
        <dbReference type="Rhea" id="RHEA:16237"/>
        <dbReference type="Rhea" id="RHEA-COMP:10747"/>
        <dbReference type="Rhea" id="RHEA-COMP:10748"/>
        <dbReference type="ChEBI" id="CHEBI:83833"/>
        <dbReference type="ChEBI" id="CHEBI:83834"/>
        <dbReference type="EC" id="5.2.1.8"/>
    </reaction>
</comment>
<dbReference type="PANTHER" id="PTHR46046">
    <property type="entry name" value="PEPTIDYLPROLYL ISOMERASE"/>
    <property type="match status" value="1"/>
</dbReference>
<dbReference type="PANTHER" id="PTHR46046:SF5">
    <property type="entry name" value="PEPTIDYLPROLYL ISOMERASE"/>
    <property type="match status" value="1"/>
</dbReference>
<protein>
    <recommendedName>
        <fullName evidence="5">Peptidyl-prolyl cis-trans isomerase</fullName>
        <ecNumber evidence="5">5.2.1.8</ecNumber>
    </recommendedName>
</protein>
<gene>
    <name evidence="7" type="ORF">ACFQZI_12055</name>
</gene>
<keyword evidence="2" id="KW-0677">Repeat</keyword>
<evidence type="ECO:0000313" key="8">
    <source>
        <dbReference type="Proteomes" id="UP001597073"/>
    </source>
</evidence>
<keyword evidence="8" id="KW-1185">Reference proteome</keyword>
<evidence type="ECO:0000256" key="2">
    <source>
        <dbReference type="ARBA" id="ARBA00022737"/>
    </source>
</evidence>
<feature type="domain" description="PPIase FKBP-type" evidence="6">
    <location>
        <begin position="78"/>
        <end position="178"/>
    </location>
</feature>
<dbReference type="EMBL" id="JBHTIA010000008">
    <property type="protein sequence ID" value="MFD0765587.1"/>
    <property type="molecule type" value="Genomic_DNA"/>
</dbReference>
<comment type="caution">
    <text evidence="7">The sequence shown here is derived from an EMBL/GenBank/DDBJ whole genome shotgun (WGS) entry which is preliminary data.</text>
</comment>
<evidence type="ECO:0000256" key="3">
    <source>
        <dbReference type="ARBA" id="ARBA00023110"/>
    </source>
</evidence>
<keyword evidence="4 5" id="KW-0413">Isomerase</keyword>
<evidence type="ECO:0000313" key="7">
    <source>
        <dbReference type="EMBL" id="MFD0765587.1"/>
    </source>
</evidence>
<proteinExistence type="inferred from homology"/>
<dbReference type="Gene3D" id="3.10.50.40">
    <property type="match status" value="2"/>
</dbReference>
<evidence type="ECO:0000259" key="6">
    <source>
        <dbReference type="PROSITE" id="PS50059"/>
    </source>
</evidence>
<keyword evidence="3 4" id="KW-0697">Rotamase</keyword>